<gene>
    <name evidence="1" type="ORF">FBEOM_345</name>
</gene>
<sequence length="365" mass="42410">MEPPRRDRDMRYTDECIILYEQIQERPAGSGASVKRRLKTNSLRAKTQNNKAIRGMHQKLGNQDDYKNVESDEKAELLAAEKQRIDEWYIQEGQNPYLSEGNGEWEDCDPEEVNILLAYKEALKSTALRHVRTYLRNWRPCFSNAWRFFHCRYADSNHRPDEKLPPLDYKSPLNIRSKENETMQRFRVRILRVLLKKPMPLARNKIGWYEDVENGVMLSWPRSVEVARLAVDDLPLCAPSGTQASRNNHQSAFRISRLFNEHGPDMPPEVSDELRRLLISNVNKEPKWMNITYERWFMLAGAYGTERLKKECGGIVKAVLTPCGGELDNILAYKQGSYDIVTVSKQQKDIDRLNRIIGGQSDDNH</sequence>
<evidence type="ECO:0000313" key="1">
    <source>
        <dbReference type="EMBL" id="KAF4345687.1"/>
    </source>
</evidence>
<dbReference type="EMBL" id="PVQB02000019">
    <property type="protein sequence ID" value="KAF4345687.1"/>
    <property type="molecule type" value="Genomic_DNA"/>
</dbReference>
<evidence type="ECO:0000313" key="2">
    <source>
        <dbReference type="Proteomes" id="UP000730481"/>
    </source>
</evidence>
<proteinExistence type="predicted"/>
<dbReference type="Proteomes" id="UP000730481">
    <property type="component" value="Unassembled WGS sequence"/>
</dbReference>
<comment type="caution">
    <text evidence="1">The sequence shown here is derived from an EMBL/GenBank/DDBJ whole genome shotgun (WGS) entry which is preliminary data.</text>
</comment>
<dbReference type="AlphaFoldDB" id="A0A9P5E1X5"/>
<name>A0A9P5E1X5_9HYPO</name>
<dbReference type="OrthoDB" id="4970011at2759"/>
<protein>
    <submittedName>
        <fullName evidence="1">Uncharacterized protein</fullName>
    </submittedName>
</protein>
<reference evidence="1" key="2">
    <citation type="submission" date="2020-02" db="EMBL/GenBank/DDBJ databases">
        <title>Identification and distribution of gene clusters putatively required for synthesis of sphingolipid metabolism inhibitors in phylogenetically diverse species of the filamentous fungus Fusarium.</title>
        <authorList>
            <person name="Kim H.-S."/>
            <person name="Busman M."/>
            <person name="Brown D.W."/>
            <person name="Divon H."/>
            <person name="Uhlig S."/>
            <person name="Proctor R.H."/>
        </authorList>
    </citation>
    <scope>NUCLEOTIDE SEQUENCE</scope>
    <source>
        <strain evidence="1">NRRL 25174</strain>
    </source>
</reference>
<accession>A0A9P5E1X5</accession>
<organism evidence="1 2">
    <name type="scientific">Fusarium beomiforme</name>
    <dbReference type="NCBI Taxonomy" id="44412"/>
    <lineage>
        <taxon>Eukaryota</taxon>
        <taxon>Fungi</taxon>
        <taxon>Dikarya</taxon>
        <taxon>Ascomycota</taxon>
        <taxon>Pezizomycotina</taxon>
        <taxon>Sordariomycetes</taxon>
        <taxon>Hypocreomycetidae</taxon>
        <taxon>Hypocreales</taxon>
        <taxon>Nectriaceae</taxon>
        <taxon>Fusarium</taxon>
        <taxon>Fusarium burgessii species complex</taxon>
    </lineage>
</organism>
<keyword evidence="2" id="KW-1185">Reference proteome</keyword>
<reference evidence="1" key="1">
    <citation type="journal article" date="2017" name="Mycologia">
        <title>Fusarium algeriense, sp. nov., a novel toxigenic crown rot pathogen of durum wheat from Algeria is nested in the Fusarium burgessii species complex.</title>
        <authorList>
            <person name="Laraba I."/>
            <person name="Keddad A."/>
            <person name="Boureghda H."/>
            <person name="Abdallah N."/>
            <person name="Vaughan M.M."/>
            <person name="Proctor R.H."/>
            <person name="Busman M."/>
            <person name="O'Donnell K."/>
        </authorList>
    </citation>
    <scope>NUCLEOTIDE SEQUENCE</scope>
    <source>
        <strain evidence="1">NRRL 25174</strain>
    </source>
</reference>